<sequence>MTTKKEKNKLFSMFITFLKIGLFTFGGGYAMIPLMEKEIVDNNKWLEKEKFTETVSLTQTIPGSVSVNLSILLGYNIEGIIGSIVSAIGVILPSFVIILLIALALTNLGELALLEKAFNGIRPAVAAFILYAAFSLSKSIKWSTVLFLVFLISFLLTTIFSVNPIYIIAGAFIIGSLSNRIKNKDK</sequence>
<evidence type="ECO:0000313" key="8">
    <source>
        <dbReference type="EMBL" id="CEP77554.1"/>
    </source>
</evidence>
<keyword evidence="5 7" id="KW-1133">Transmembrane helix</keyword>
<keyword evidence="9" id="KW-1185">Reference proteome</keyword>
<keyword evidence="6 7" id="KW-0472">Membrane</keyword>
<name>A0A0C7P0J1_DEFTU</name>
<keyword evidence="3" id="KW-1003">Cell membrane</keyword>
<dbReference type="PANTHER" id="PTHR43663">
    <property type="entry name" value="CHROMATE TRANSPORT PROTEIN-RELATED"/>
    <property type="match status" value="1"/>
</dbReference>
<dbReference type="EMBL" id="LN824141">
    <property type="protein sequence ID" value="CEP77554.1"/>
    <property type="molecule type" value="Genomic_DNA"/>
</dbReference>
<accession>A0A0C7P0J1</accession>
<evidence type="ECO:0000256" key="6">
    <source>
        <dbReference type="ARBA" id="ARBA00023136"/>
    </source>
</evidence>
<dbReference type="KEGG" id="dtn:DTL3_0223"/>
<dbReference type="GO" id="GO:0005886">
    <property type="term" value="C:plasma membrane"/>
    <property type="evidence" value="ECO:0007669"/>
    <property type="project" value="UniProtKB-SubCell"/>
</dbReference>
<dbReference type="AlphaFoldDB" id="A0A0C7P0J1"/>
<organism evidence="8 9">
    <name type="scientific">Defluviitoga tunisiensis</name>
    <dbReference type="NCBI Taxonomy" id="1006576"/>
    <lineage>
        <taxon>Bacteria</taxon>
        <taxon>Thermotogati</taxon>
        <taxon>Thermotogota</taxon>
        <taxon>Thermotogae</taxon>
        <taxon>Petrotogales</taxon>
        <taxon>Petrotogaceae</taxon>
        <taxon>Defluviitoga</taxon>
    </lineage>
</organism>
<feature type="transmembrane region" description="Helical" evidence="7">
    <location>
        <begin position="80"/>
        <end position="105"/>
    </location>
</feature>
<dbReference type="HOGENOM" id="CLU_018106_1_0_0"/>
<evidence type="ECO:0000256" key="7">
    <source>
        <dbReference type="SAM" id="Phobius"/>
    </source>
</evidence>
<feature type="transmembrane region" description="Helical" evidence="7">
    <location>
        <begin position="117"/>
        <end position="134"/>
    </location>
</feature>
<comment type="similarity">
    <text evidence="2">Belongs to the chromate ion transporter (CHR) (TC 2.A.51) family.</text>
</comment>
<evidence type="ECO:0000256" key="4">
    <source>
        <dbReference type="ARBA" id="ARBA00022692"/>
    </source>
</evidence>
<dbReference type="Proteomes" id="UP000032809">
    <property type="component" value="Chromosome I"/>
</dbReference>
<keyword evidence="4 7" id="KW-0812">Transmembrane</keyword>
<comment type="subcellular location">
    <subcellularLocation>
        <location evidence="1">Cell membrane</location>
        <topology evidence="1">Multi-pass membrane protein</topology>
    </subcellularLocation>
</comment>
<feature type="transmembrane region" description="Helical" evidence="7">
    <location>
        <begin position="146"/>
        <end position="174"/>
    </location>
</feature>
<gene>
    <name evidence="8" type="ORF">DTL3_0223</name>
</gene>
<evidence type="ECO:0000256" key="3">
    <source>
        <dbReference type="ARBA" id="ARBA00022475"/>
    </source>
</evidence>
<dbReference type="GO" id="GO:0015109">
    <property type="term" value="F:chromate transmembrane transporter activity"/>
    <property type="evidence" value="ECO:0007669"/>
    <property type="project" value="InterPro"/>
</dbReference>
<evidence type="ECO:0000256" key="1">
    <source>
        <dbReference type="ARBA" id="ARBA00004651"/>
    </source>
</evidence>
<dbReference type="InterPro" id="IPR003370">
    <property type="entry name" value="Chromate_transpt"/>
</dbReference>
<evidence type="ECO:0000256" key="2">
    <source>
        <dbReference type="ARBA" id="ARBA00005262"/>
    </source>
</evidence>
<feature type="transmembrane region" description="Helical" evidence="7">
    <location>
        <begin position="12"/>
        <end position="32"/>
    </location>
</feature>
<dbReference type="PATRIC" id="fig|1006576.9.peg.219"/>
<dbReference type="RefSeq" id="WP_052670208.1">
    <property type="nucleotide sequence ID" value="NZ_LN824141.1"/>
</dbReference>
<dbReference type="InterPro" id="IPR052518">
    <property type="entry name" value="CHR_Transporter"/>
</dbReference>
<reference evidence="9" key="1">
    <citation type="submission" date="2014-11" db="EMBL/GenBank/DDBJ databases">
        <authorList>
            <person name="Wibberg D."/>
        </authorList>
    </citation>
    <scope>NUCLEOTIDE SEQUENCE [LARGE SCALE GENOMIC DNA]</scope>
    <source>
        <strain evidence="9">L3</strain>
    </source>
</reference>
<proteinExistence type="inferred from homology"/>
<dbReference type="Pfam" id="PF02417">
    <property type="entry name" value="Chromate_transp"/>
    <property type="match status" value="1"/>
</dbReference>
<dbReference type="OrthoDB" id="9788907at2"/>
<evidence type="ECO:0000313" key="9">
    <source>
        <dbReference type="Proteomes" id="UP000032809"/>
    </source>
</evidence>
<dbReference type="PANTHER" id="PTHR43663:SF2">
    <property type="entry name" value="CHROMATE TRANSPORT PROTEIN-RELATED"/>
    <property type="match status" value="1"/>
</dbReference>
<evidence type="ECO:0000256" key="5">
    <source>
        <dbReference type="ARBA" id="ARBA00022989"/>
    </source>
</evidence>
<protein>
    <submittedName>
        <fullName evidence="8">Chromate transporter</fullName>
    </submittedName>
</protein>
<dbReference type="STRING" id="1006576.DTL3_0223"/>